<evidence type="ECO:0000259" key="4">
    <source>
        <dbReference type="Pfam" id="PF00881"/>
    </source>
</evidence>
<dbReference type="PANTHER" id="PTHR23026:SF90">
    <property type="entry name" value="IODOTYROSINE DEIODINASE 1"/>
    <property type="match status" value="1"/>
</dbReference>
<dbReference type="Gene3D" id="3.40.109.10">
    <property type="entry name" value="NADH Oxidase"/>
    <property type="match status" value="1"/>
</dbReference>
<proteinExistence type="predicted"/>
<accession>A0A173T792</accession>
<dbReference type="SUPFAM" id="SSF55469">
    <property type="entry name" value="FMN-dependent nitroreductase-like"/>
    <property type="match status" value="1"/>
</dbReference>
<name>A0A173T792_EUBRA</name>
<sequence>MFTKEDNQVLDRILNARKTCRAFTENVPTDDEIKEVIQAGCIAPYASIDAKAVTPFRHFFVIKKDDPKMEQIDAFIRQQSQVDLDARIKEEETDPFLKENGEGVKKLWKHVAECGESTFPNPPCLIIAAEWRGARRAEHQSLAHMMQNMWIKATALNLDFQIISVTENMVNNQDFCDMLGLPVGRYGFLACVLGYAKDNNAPQHPRATTQIHWL</sequence>
<evidence type="ECO:0000256" key="2">
    <source>
        <dbReference type="ARBA" id="ARBA00022643"/>
    </source>
</evidence>
<dbReference type="GO" id="GO:0016491">
    <property type="term" value="F:oxidoreductase activity"/>
    <property type="evidence" value="ECO:0007669"/>
    <property type="project" value="UniProtKB-KW"/>
</dbReference>
<evidence type="ECO:0000256" key="1">
    <source>
        <dbReference type="ARBA" id="ARBA00022630"/>
    </source>
</evidence>
<keyword evidence="2" id="KW-0288">FMN</keyword>
<organism evidence="5 6">
    <name type="scientific">Eubacterium ramulus</name>
    <dbReference type="NCBI Taxonomy" id="39490"/>
    <lineage>
        <taxon>Bacteria</taxon>
        <taxon>Bacillati</taxon>
        <taxon>Bacillota</taxon>
        <taxon>Clostridia</taxon>
        <taxon>Eubacteriales</taxon>
        <taxon>Eubacteriaceae</taxon>
        <taxon>Eubacterium</taxon>
    </lineage>
</organism>
<dbReference type="AlphaFoldDB" id="A0A173T792"/>
<feature type="domain" description="Nitroreductase" evidence="4">
    <location>
        <begin position="16"/>
        <end position="194"/>
    </location>
</feature>
<dbReference type="RefSeq" id="WP_055290125.1">
    <property type="nucleotide sequence ID" value="NZ_CP173382.1"/>
</dbReference>
<dbReference type="PANTHER" id="PTHR23026">
    <property type="entry name" value="NADPH NITROREDUCTASE"/>
    <property type="match status" value="1"/>
</dbReference>
<dbReference type="Pfam" id="PF00881">
    <property type="entry name" value="Nitroreductase"/>
    <property type="match status" value="1"/>
</dbReference>
<reference evidence="5 6" key="1">
    <citation type="submission" date="2015-09" db="EMBL/GenBank/DDBJ databases">
        <authorList>
            <consortium name="Pathogen Informatics"/>
        </authorList>
    </citation>
    <scope>NUCLEOTIDE SEQUENCE [LARGE SCALE GENOMIC DNA]</scope>
    <source>
        <strain evidence="5 6">2789STDY5608891</strain>
    </source>
</reference>
<dbReference type="STRING" id="39490.ERS852448_01353"/>
<dbReference type="EMBL" id="CYYA01000007">
    <property type="protein sequence ID" value="CUM98350.1"/>
    <property type="molecule type" value="Genomic_DNA"/>
</dbReference>
<dbReference type="InterPro" id="IPR050627">
    <property type="entry name" value="Nitroreductase/BluB"/>
</dbReference>
<dbReference type="GeneID" id="97390695"/>
<keyword evidence="3" id="KW-0560">Oxidoreductase</keyword>
<dbReference type="InterPro" id="IPR029479">
    <property type="entry name" value="Nitroreductase"/>
</dbReference>
<dbReference type="Proteomes" id="UP000095492">
    <property type="component" value="Unassembled WGS sequence"/>
</dbReference>
<evidence type="ECO:0000313" key="6">
    <source>
        <dbReference type="Proteomes" id="UP000095492"/>
    </source>
</evidence>
<keyword evidence="1" id="KW-0285">Flavoprotein</keyword>
<gene>
    <name evidence="5" type="ORF">ERS852448_01353</name>
</gene>
<evidence type="ECO:0000256" key="3">
    <source>
        <dbReference type="ARBA" id="ARBA00023002"/>
    </source>
</evidence>
<dbReference type="OrthoDB" id="368873at2"/>
<evidence type="ECO:0000313" key="5">
    <source>
        <dbReference type="EMBL" id="CUM98350.1"/>
    </source>
</evidence>
<protein>
    <submittedName>
        <fullName evidence="5">Nitroreductase family</fullName>
    </submittedName>
</protein>
<dbReference type="InterPro" id="IPR000415">
    <property type="entry name" value="Nitroreductase-like"/>
</dbReference>